<keyword evidence="2" id="KW-0732">Signal</keyword>
<reference evidence="3 4" key="1">
    <citation type="journal article" date="2017" name="Int. J. Syst. Evol. Microbiol.">
        <title>Brenneria populi subsp. brevivirga subsp. nov. isolated from symptomatic bark of Populus x euramericana canker, and description of Brenneria populi subsp. populi subsp. nov.</title>
        <authorList>
            <person name="Zheng M.H."/>
            <person name="Piao C.G."/>
            <person name="Xue H."/>
            <person name="Guo M.W."/>
            <person name="Li Y."/>
        </authorList>
    </citation>
    <scope>NUCLEOTIDE SEQUENCE [LARGE SCALE GENOMIC DNA]</scope>
    <source>
        <strain evidence="3 4">D9-5</strain>
    </source>
</reference>
<dbReference type="Proteomes" id="UP001309705">
    <property type="component" value="Unassembled WGS sequence"/>
</dbReference>
<proteinExistence type="predicted"/>
<feature type="region of interest" description="Disordered" evidence="1">
    <location>
        <begin position="27"/>
        <end position="61"/>
    </location>
</feature>
<evidence type="ECO:0000313" key="4">
    <source>
        <dbReference type="Proteomes" id="UP001309705"/>
    </source>
</evidence>
<comment type="caution">
    <text evidence="3">The sequence shown here is derived from an EMBL/GenBank/DDBJ whole genome shotgun (WGS) entry which is preliminary data.</text>
</comment>
<evidence type="ECO:0000256" key="1">
    <source>
        <dbReference type="SAM" id="MobiDB-lite"/>
    </source>
</evidence>
<accession>A0ABU6JRL4</accession>
<organism evidence="3 4">
    <name type="scientific">Brenneria populi</name>
    <dbReference type="NCBI Taxonomy" id="1505588"/>
    <lineage>
        <taxon>Bacteria</taxon>
        <taxon>Pseudomonadati</taxon>
        <taxon>Pseudomonadota</taxon>
        <taxon>Gammaproteobacteria</taxon>
        <taxon>Enterobacterales</taxon>
        <taxon>Pectobacteriaceae</taxon>
        <taxon>Brenneria</taxon>
    </lineage>
</organism>
<sequence length="114" mass="11971">MKQLTKLSAISALTLALSAAVWAAPDAARPEGVGPDSLKPRQPAPMAQFPHAGPGFPPPIPLYEASIQTRNPSEALNKLVANAPKGADKNYEVRVMVRELPADPAVAPEQAANK</sequence>
<dbReference type="EMBL" id="JAYWTM010000007">
    <property type="protein sequence ID" value="MEC5342949.1"/>
    <property type="molecule type" value="Genomic_DNA"/>
</dbReference>
<name>A0ABU6JRL4_9GAMM</name>
<keyword evidence="4" id="KW-1185">Reference proteome</keyword>
<protein>
    <submittedName>
        <fullName evidence="3">Uncharacterized protein</fullName>
    </submittedName>
</protein>
<evidence type="ECO:0000313" key="3">
    <source>
        <dbReference type="EMBL" id="MEC5342949.1"/>
    </source>
</evidence>
<feature type="chain" id="PRO_5046199017" evidence="2">
    <location>
        <begin position="24"/>
        <end position="114"/>
    </location>
</feature>
<evidence type="ECO:0000256" key="2">
    <source>
        <dbReference type="SAM" id="SignalP"/>
    </source>
</evidence>
<gene>
    <name evidence="3" type="ORF">VSX58_10105</name>
</gene>
<dbReference type="RefSeq" id="WP_327617952.1">
    <property type="nucleotide sequence ID" value="NZ_JAYWTM010000007.1"/>
</dbReference>
<feature type="signal peptide" evidence="2">
    <location>
        <begin position="1"/>
        <end position="23"/>
    </location>
</feature>